<sequence length="87" mass="10287">MHCATNKVLKFFQSGIDRTWITIYLVVLLIGMLLINSTINPLWIGFINLFIFLFPVYYLVFRIIRKLLSPEHIQKIFDKKVIISIVM</sequence>
<name>A0ACC4ZQW8_9BACL</name>
<reference evidence="1 2" key="1">
    <citation type="journal article" date="2016" name="Front. Microbiol.">
        <title>Genomic Resource of Rice Seed Associated Bacteria.</title>
        <authorList>
            <person name="Midha S."/>
            <person name="Bansal K."/>
            <person name="Sharma S."/>
            <person name="Kumar N."/>
            <person name="Patil P.P."/>
            <person name="Chaudhry V."/>
            <person name="Patil P.B."/>
        </authorList>
    </citation>
    <scope>NUCLEOTIDE SEQUENCE [LARGE SCALE GENOMIC DNA]</scope>
    <source>
        <strain evidence="1 2">NS115</strain>
    </source>
</reference>
<gene>
    <name evidence="1" type="ORF">NS115_20095</name>
</gene>
<protein>
    <submittedName>
        <fullName evidence="1">Uncharacterized protein</fullName>
    </submittedName>
</protein>
<evidence type="ECO:0000313" key="1">
    <source>
        <dbReference type="EMBL" id="KTS80438.1"/>
    </source>
</evidence>
<feature type="non-terminal residue" evidence="1">
    <location>
        <position position="87"/>
    </location>
</feature>
<proteinExistence type="predicted"/>
<dbReference type="Proteomes" id="UP000074866">
    <property type="component" value="Unassembled WGS sequence"/>
</dbReference>
<evidence type="ECO:0000313" key="2">
    <source>
        <dbReference type="Proteomes" id="UP000074866"/>
    </source>
</evidence>
<comment type="caution">
    <text evidence="1">The sequence shown here is derived from an EMBL/GenBank/DDBJ whole genome shotgun (WGS) entry which is preliminary data.</text>
</comment>
<dbReference type="EMBL" id="LDRX01000112">
    <property type="protein sequence ID" value="KTS80438.1"/>
    <property type="molecule type" value="Genomic_DNA"/>
</dbReference>
<organism evidence="1 2">
    <name type="scientific">Paenibacillus jamilae</name>
    <dbReference type="NCBI Taxonomy" id="114136"/>
    <lineage>
        <taxon>Bacteria</taxon>
        <taxon>Bacillati</taxon>
        <taxon>Bacillota</taxon>
        <taxon>Bacilli</taxon>
        <taxon>Bacillales</taxon>
        <taxon>Paenibacillaceae</taxon>
        <taxon>Paenibacillus</taxon>
    </lineage>
</organism>
<keyword evidence="2" id="KW-1185">Reference proteome</keyword>
<accession>A0ACC4ZQW8</accession>